<evidence type="ECO:0000256" key="5">
    <source>
        <dbReference type="ARBA" id="ARBA00023239"/>
    </source>
</evidence>
<dbReference type="GO" id="GO:0008923">
    <property type="term" value="F:lysine decarboxylase activity"/>
    <property type="evidence" value="ECO:0007669"/>
    <property type="project" value="UniProtKB-EC"/>
</dbReference>
<organism evidence="8 9">
    <name type="scientific">Peptoniphilus koenoeneniae</name>
    <dbReference type="NCBI Taxonomy" id="507751"/>
    <lineage>
        <taxon>Bacteria</taxon>
        <taxon>Bacillati</taxon>
        <taxon>Bacillota</taxon>
        <taxon>Tissierellia</taxon>
        <taxon>Tissierellales</taxon>
        <taxon>Peptoniphilaceae</taxon>
        <taxon>Peptoniphilus</taxon>
    </lineage>
</organism>
<dbReference type="PANTHER" id="PTHR43277">
    <property type="entry name" value="ARGININE DECARBOXYLASE"/>
    <property type="match status" value="1"/>
</dbReference>
<evidence type="ECO:0000313" key="8">
    <source>
        <dbReference type="EMBL" id="MDQ0274723.1"/>
    </source>
</evidence>
<comment type="similarity">
    <text evidence="2">Belongs to the Orn/Lys/Arg decarboxylase class-I family.</text>
</comment>
<dbReference type="InterPro" id="IPR036633">
    <property type="entry name" value="Prn/Lys/Arg_de-COase_C_sf"/>
</dbReference>
<evidence type="ECO:0000256" key="1">
    <source>
        <dbReference type="ARBA" id="ARBA00001933"/>
    </source>
</evidence>
<dbReference type="Gene3D" id="3.90.100.10">
    <property type="entry name" value="Orn/Lys/Arg decarboxylase, C-terminal domain"/>
    <property type="match status" value="1"/>
</dbReference>
<accession>A0ABU0ATX5</accession>
<evidence type="ECO:0000256" key="3">
    <source>
        <dbReference type="ARBA" id="ARBA00022793"/>
    </source>
</evidence>
<sequence length="447" mass="50816">MKKYINEAVKKVSRNISFSTPGHKGIFSLPSQVEFDVTETIGTDNLLHPQDVILKSMENLKRIYGSKKSYYLTGGSTISNHIALKSITKEGDRVLIERNAHRSILNGCILNKLKTEFMYPSYDKKTKLFLPLSPQIIESYLKKYKDIKLVILTSPTYYGMVLNIREIAEVVHKYGAYLFVDEAHGSHLNFLDKNLSALSGGADIIVQSPHKTLPCLTGSSFIHVGSSKVNIERLEKVISMISSTSPSYLMLLSMERALEYMEEEGRENLKNVLNLIKELKNDLKDKYFFYESDFHDPTKLLFAKENVSGSQILRELFKKNIRLEMADINYALALVGPVDSEKTLVPLKKAMREINLKEENFKDLYRQVLPEKIMEMYETFERESQFINYTEAAGRISADTICPYPPGSPIIVPGELIDQDVIDTIGTYLKAEIEVTGINKNLIEVIK</sequence>
<proteinExistence type="inferred from homology"/>
<evidence type="ECO:0000256" key="4">
    <source>
        <dbReference type="ARBA" id="ARBA00022898"/>
    </source>
</evidence>
<dbReference type="SUPFAM" id="SSF53383">
    <property type="entry name" value="PLP-dependent transferases"/>
    <property type="match status" value="1"/>
</dbReference>
<evidence type="ECO:0000259" key="6">
    <source>
        <dbReference type="Pfam" id="PF01276"/>
    </source>
</evidence>
<dbReference type="EMBL" id="JAUSTN010000003">
    <property type="protein sequence ID" value="MDQ0274723.1"/>
    <property type="molecule type" value="Genomic_DNA"/>
</dbReference>
<gene>
    <name evidence="8" type="ORF">J2S72_000740</name>
</gene>
<feature type="domain" description="Orn/Lys/Arg decarboxylases family 1 pyridoxal-P attachment site" evidence="6">
    <location>
        <begin position="33"/>
        <end position="284"/>
    </location>
</feature>
<dbReference type="Gene3D" id="3.40.640.10">
    <property type="entry name" value="Type I PLP-dependent aspartate aminotransferase-like (Major domain)"/>
    <property type="match status" value="1"/>
</dbReference>
<keyword evidence="4" id="KW-0663">Pyridoxal phosphate</keyword>
<dbReference type="PANTHER" id="PTHR43277:SF4">
    <property type="entry name" value="ARGININE DECARBOXYLASE"/>
    <property type="match status" value="1"/>
</dbReference>
<dbReference type="InterPro" id="IPR015424">
    <property type="entry name" value="PyrdxlP-dep_Trfase"/>
</dbReference>
<dbReference type="Pfam" id="PF03711">
    <property type="entry name" value="OKR_DC_1_C"/>
    <property type="match status" value="1"/>
</dbReference>
<evidence type="ECO:0000313" key="9">
    <source>
        <dbReference type="Proteomes" id="UP001236559"/>
    </source>
</evidence>
<dbReference type="SUPFAM" id="SSF55904">
    <property type="entry name" value="Ornithine decarboxylase C-terminal domain"/>
    <property type="match status" value="1"/>
</dbReference>
<dbReference type="InterPro" id="IPR052357">
    <property type="entry name" value="Orn_Lys_Arg_decarboxylase-I"/>
</dbReference>
<dbReference type="InterPro" id="IPR000310">
    <property type="entry name" value="Orn/Lys/Arg_deCO2ase_major_dom"/>
</dbReference>
<keyword evidence="3" id="KW-0210">Decarboxylase</keyword>
<dbReference type="Pfam" id="PF01276">
    <property type="entry name" value="OKR_DC_1"/>
    <property type="match status" value="1"/>
</dbReference>
<evidence type="ECO:0000259" key="7">
    <source>
        <dbReference type="Pfam" id="PF03711"/>
    </source>
</evidence>
<evidence type="ECO:0000256" key="2">
    <source>
        <dbReference type="ARBA" id="ARBA00010671"/>
    </source>
</evidence>
<reference evidence="8 9" key="1">
    <citation type="submission" date="2023-07" db="EMBL/GenBank/DDBJ databases">
        <title>Genomic Encyclopedia of Type Strains, Phase IV (KMG-IV): sequencing the most valuable type-strain genomes for metagenomic binning, comparative biology and taxonomic classification.</title>
        <authorList>
            <person name="Goeker M."/>
        </authorList>
    </citation>
    <scope>NUCLEOTIDE SEQUENCE [LARGE SCALE GENOMIC DNA]</scope>
    <source>
        <strain evidence="8 9">DSM 22616</strain>
    </source>
</reference>
<comment type="caution">
    <text evidence="8">The sequence shown here is derived from an EMBL/GenBank/DDBJ whole genome shotgun (WGS) entry which is preliminary data.</text>
</comment>
<dbReference type="InterPro" id="IPR008286">
    <property type="entry name" value="Prn/Lys/Arg_de-COase_C"/>
</dbReference>
<keyword evidence="5 8" id="KW-0456">Lyase</keyword>
<protein>
    <submittedName>
        <fullName evidence="8">Lysine decarboxylase</fullName>
        <ecNumber evidence="8">4.1.1.18</ecNumber>
    </submittedName>
</protein>
<comment type="cofactor">
    <cofactor evidence="1">
        <name>pyridoxal 5'-phosphate</name>
        <dbReference type="ChEBI" id="CHEBI:597326"/>
    </cofactor>
</comment>
<name>A0ABU0ATX5_9FIRM</name>
<feature type="domain" description="Orn/Lys/Arg decarboxylase C-terminal" evidence="7">
    <location>
        <begin position="351"/>
        <end position="431"/>
    </location>
</feature>
<keyword evidence="9" id="KW-1185">Reference proteome</keyword>
<dbReference type="Proteomes" id="UP001236559">
    <property type="component" value="Unassembled WGS sequence"/>
</dbReference>
<dbReference type="RefSeq" id="WP_023055866.1">
    <property type="nucleotide sequence ID" value="NZ_JAUSTN010000003.1"/>
</dbReference>
<dbReference type="InterPro" id="IPR015421">
    <property type="entry name" value="PyrdxlP-dep_Trfase_major"/>
</dbReference>
<dbReference type="EC" id="4.1.1.18" evidence="8"/>